<dbReference type="PIRSF" id="PIRSF013674">
    <property type="entry name" value="PXMP4"/>
    <property type="match status" value="1"/>
</dbReference>
<gene>
    <name evidence="1" type="ORF">E1B28_001331</name>
</gene>
<dbReference type="RefSeq" id="XP_043015954.1">
    <property type="nucleotide sequence ID" value="XM_043147249.1"/>
</dbReference>
<sequence>MESALRDIITNPGFHDYLAILKGARNGFVYGVKVRFPHAVVMSILFGRGDWKSRLRVIYRATRQHAFNLAKFVSVYKTLILLQRKANGGKERSLDTFIAGLLGGYVVFGDRTAVNEQIVLYVVSRVVASFIPRADTPYNASPQSPRSTSVVKPVPPNAQYFSWFAALSWGAVMWLFHNRGETIQPGMFNSMTYLYRDSDVWKDLTTLFWHNK</sequence>
<evidence type="ECO:0000313" key="2">
    <source>
        <dbReference type="Proteomes" id="UP001049176"/>
    </source>
</evidence>
<comment type="caution">
    <text evidence="1">The sequence shown here is derived from an EMBL/GenBank/DDBJ whole genome shotgun (WGS) entry which is preliminary data.</text>
</comment>
<organism evidence="1 2">
    <name type="scientific">Marasmius oreades</name>
    <name type="common">fairy-ring Marasmius</name>
    <dbReference type="NCBI Taxonomy" id="181124"/>
    <lineage>
        <taxon>Eukaryota</taxon>
        <taxon>Fungi</taxon>
        <taxon>Dikarya</taxon>
        <taxon>Basidiomycota</taxon>
        <taxon>Agaricomycotina</taxon>
        <taxon>Agaricomycetes</taxon>
        <taxon>Agaricomycetidae</taxon>
        <taxon>Agaricales</taxon>
        <taxon>Marasmiineae</taxon>
        <taxon>Marasmiaceae</taxon>
        <taxon>Marasmius</taxon>
    </lineage>
</organism>
<protein>
    <recommendedName>
        <fullName evidence="3">Peroxisomal membrane protein 4</fullName>
    </recommendedName>
</protein>
<name>A0A9P7V3B1_9AGAR</name>
<reference evidence="1" key="1">
    <citation type="journal article" date="2021" name="Genome Biol. Evol.">
        <title>The assembled and annotated genome of the fairy-ring fungus Marasmius oreades.</title>
        <authorList>
            <person name="Hiltunen M."/>
            <person name="Ament-Velasquez S.L."/>
            <person name="Johannesson H."/>
        </authorList>
    </citation>
    <scope>NUCLEOTIDE SEQUENCE</scope>
    <source>
        <strain evidence="1">03SP1</strain>
    </source>
</reference>
<dbReference type="GO" id="GO:0005778">
    <property type="term" value="C:peroxisomal membrane"/>
    <property type="evidence" value="ECO:0007669"/>
    <property type="project" value="TreeGrafter"/>
</dbReference>
<proteinExistence type="predicted"/>
<evidence type="ECO:0008006" key="3">
    <source>
        <dbReference type="Google" id="ProtNLM"/>
    </source>
</evidence>
<dbReference type="KEGG" id="more:E1B28_001331"/>
<evidence type="ECO:0000313" key="1">
    <source>
        <dbReference type="EMBL" id="KAG7099484.1"/>
    </source>
</evidence>
<dbReference type="AlphaFoldDB" id="A0A9P7V3B1"/>
<keyword evidence="2" id="KW-1185">Reference proteome</keyword>
<dbReference type="Pfam" id="PF02466">
    <property type="entry name" value="Tim17"/>
    <property type="match status" value="1"/>
</dbReference>
<dbReference type="GeneID" id="66070407"/>
<dbReference type="PANTHER" id="PTHR15460">
    <property type="entry name" value="PEROXISOMAL MEMBRANE PROTEIN 4"/>
    <property type="match status" value="1"/>
</dbReference>
<dbReference type="Proteomes" id="UP001049176">
    <property type="component" value="Chromosome 1"/>
</dbReference>
<dbReference type="EMBL" id="CM032181">
    <property type="protein sequence ID" value="KAG7099484.1"/>
    <property type="molecule type" value="Genomic_DNA"/>
</dbReference>
<dbReference type="PANTHER" id="PTHR15460:SF3">
    <property type="entry name" value="PEROXISOMAL MEMBRANE PROTEIN 4"/>
    <property type="match status" value="1"/>
</dbReference>
<accession>A0A9P7V3B1</accession>
<dbReference type="InterPro" id="IPR019531">
    <property type="entry name" value="Pmp4"/>
</dbReference>
<dbReference type="OrthoDB" id="39659at2759"/>